<organism evidence="2 3">
    <name type="scientific">Shewanella xiamenensis</name>
    <dbReference type="NCBI Taxonomy" id="332186"/>
    <lineage>
        <taxon>Bacteria</taxon>
        <taxon>Pseudomonadati</taxon>
        <taxon>Pseudomonadota</taxon>
        <taxon>Gammaproteobacteria</taxon>
        <taxon>Alteromonadales</taxon>
        <taxon>Shewanellaceae</taxon>
        <taxon>Shewanella</taxon>
    </lineage>
</organism>
<evidence type="ECO:0000313" key="3">
    <source>
        <dbReference type="Proteomes" id="UP001159075"/>
    </source>
</evidence>
<accession>A0ABT6UCH4</accession>
<proteinExistence type="predicted"/>
<dbReference type="InterPro" id="IPR053918">
    <property type="entry name" value="DUF6980"/>
</dbReference>
<evidence type="ECO:0000313" key="2">
    <source>
        <dbReference type="EMBL" id="MDI5832176.1"/>
    </source>
</evidence>
<sequence>MPPTVTFMTVLNPVKALLYLIVCYLQLGHFKSLTMGGSLNFLLLCRYLMNHCCEQMKSFINNKCDHHVEECAVHLINYSDKFDEYGLIIHDGGTSSITINFCPWCGSRLPTSRREQWFDELGKLGYSEPFEQDIPEKYKSSDWYRV</sequence>
<dbReference type="Pfam" id="PF22400">
    <property type="entry name" value="DUF6980"/>
    <property type="match status" value="1"/>
</dbReference>
<name>A0ABT6UCH4_9GAMM</name>
<dbReference type="EMBL" id="JAOTLW010000011">
    <property type="protein sequence ID" value="MDI5832176.1"/>
    <property type="molecule type" value="Genomic_DNA"/>
</dbReference>
<dbReference type="RefSeq" id="WP_342208096.1">
    <property type="nucleotide sequence ID" value="NZ_JBCATH010000005.1"/>
</dbReference>
<evidence type="ECO:0000259" key="1">
    <source>
        <dbReference type="Pfam" id="PF22400"/>
    </source>
</evidence>
<dbReference type="Proteomes" id="UP001159075">
    <property type="component" value="Unassembled WGS sequence"/>
</dbReference>
<protein>
    <recommendedName>
        <fullName evidence="1">DUF6980 domain-containing protein</fullName>
    </recommendedName>
</protein>
<feature type="domain" description="DUF6980" evidence="1">
    <location>
        <begin position="50"/>
        <end position="145"/>
    </location>
</feature>
<reference evidence="2 3" key="1">
    <citation type="submission" date="2022-09" db="EMBL/GenBank/DDBJ databases">
        <title>The outer-membrane cytochrome OmcA is essential for infection of Shewanella oneidensis by a zebrafish-associated bacteriophage.</title>
        <authorList>
            <person name="Grenfell A.W."/>
            <person name="Intile P."/>
            <person name="Mcfarlane J."/>
            <person name="Leung D."/>
            <person name="Abdalla K."/>
            <person name="Wold M."/>
            <person name="Kees E."/>
            <person name="Gralnick J."/>
        </authorList>
    </citation>
    <scope>NUCLEOTIDE SEQUENCE [LARGE SCALE GENOMIC DNA]</scope>
    <source>
        <strain evidence="2 3">NF-5</strain>
    </source>
</reference>
<gene>
    <name evidence="2" type="ORF">ODY93_11420</name>
</gene>
<comment type="caution">
    <text evidence="2">The sequence shown here is derived from an EMBL/GenBank/DDBJ whole genome shotgun (WGS) entry which is preliminary data.</text>
</comment>
<keyword evidence="3" id="KW-1185">Reference proteome</keyword>